<dbReference type="GO" id="GO:0006487">
    <property type="term" value="P:protein N-linked glycosylation"/>
    <property type="evidence" value="ECO:0007669"/>
    <property type="project" value="UniProtKB-UniRule"/>
</dbReference>
<dbReference type="GO" id="GO:0004573">
    <property type="term" value="F:Glc3Man9GlcNAc2 oligosaccharide glucosidase activity"/>
    <property type="evidence" value="ECO:0007669"/>
    <property type="project" value="UniProtKB-UniRule"/>
</dbReference>
<accession>A0A7R9MLX1</accession>
<dbReference type="InterPro" id="IPR031631">
    <property type="entry name" value="Glyco_hydro_63N"/>
</dbReference>
<dbReference type="Gene3D" id="1.50.10.10">
    <property type="match status" value="2"/>
</dbReference>
<dbReference type="Pfam" id="PF03200">
    <property type="entry name" value="Glyco_hydro_63"/>
    <property type="match status" value="2"/>
</dbReference>
<dbReference type="Gene3D" id="2.70.98.110">
    <property type="entry name" value="Glycosyl hydrolase family 63, N-terminal domain"/>
    <property type="match status" value="1"/>
</dbReference>
<evidence type="ECO:0000259" key="13">
    <source>
        <dbReference type="Pfam" id="PF03200"/>
    </source>
</evidence>
<evidence type="ECO:0000256" key="7">
    <source>
        <dbReference type="ARBA" id="ARBA00022989"/>
    </source>
</evidence>
<feature type="domain" description="Glycosyl hydrolase family 63 C-terminal" evidence="13">
    <location>
        <begin position="379"/>
        <end position="486"/>
    </location>
</feature>
<evidence type="ECO:0000256" key="2">
    <source>
        <dbReference type="ARBA" id="ARBA00010833"/>
    </source>
</evidence>
<evidence type="ECO:0000256" key="9">
    <source>
        <dbReference type="ARBA" id="ARBA00023180"/>
    </source>
</evidence>
<name>A0A7R9MLX1_9ACAR</name>
<evidence type="ECO:0000256" key="6">
    <source>
        <dbReference type="ARBA" id="ARBA00022968"/>
    </source>
</evidence>
<evidence type="ECO:0000259" key="14">
    <source>
        <dbReference type="Pfam" id="PF16923"/>
    </source>
</evidence>
<evidence type="ECO:0000256" key="4">
    <source>
        <dbReference type="ARBA" id="ARBA00022801"/>
    </source>
</evidence>
<keyword evidence="4 12" id="KW-0378">Hydrolase</keyword>
<organism evidence="15">
    <name type="scientific">Oppiella nova</name>
    <dbReference type="NCBI Taxonomy" id="334625"/>
    <lineage>
        <taxon>Eukaryota</taxon>
        <taxon>Metazoa</taxon>
        <taxon>Ecdysozoa</taxon>
        <taxon>Arthropoda</taxon>
        <taxon>Chelicerata</taxon>
        <taxon>Arachnida</taxon>
        <taxon>Acari</taxon>
        <taxon>Acariformes</taxon>
        <taxon>Sarcoptiformes</taxon>
        <taxon>Oribatida</taxon>
        <taxon>Brachypylina</taxon>
        <taxon>Oppioidea</taxon>
        <taxon>Oppiidae</taxon>
        <taxon>Oppiella</taxon>
    </lineage>
</organism>
<dbReference type="InterPro" id="IPR008928">
    <property type="entry name" value="6-hairpin_glycosidase_sf"/>
</dbReference>
<dbReference type="PANTHER" id="PTHR10412:SF11">
    <property type="entry name" value="MANNOSYL-OLIGOSACCHARIDE GLUCOSIDASE"/>
    <property type="match status" value="1"/>
</dbReference>
<feature type="non-terminal residue" evidence="15">
    <location>
        <position position="487"/>
    </location>
</feature>
<keyword evidence="5 12" id="KW-0256">Endoplasmic reticulum</keyword>
<sequence length="487" mass="55767">MWTNYGLRSLSKTSFYYNKYNSEHEEPYWRGPIWININYLVLRGLRHYADIPGPNQSKAALIYKELRNNIIENMFTEYERTGFVWEQYNDMTGKGQDSHPSSGWSGVVVLIMSDVSISRITGNSTDVNIPFDHHFHTEPILPFNTWGSFRAFQYFGLKTSSPDSPLIGLVWFNNSANNVSALHVRHWCDLNDGLTYGWKYHNFDDFGFQTIKDNDYNFNTSFIKYAADNWKALVSVNQKNAKPIISNNNSISLIIYLSIQRDKDVIHINGYNSSSIQITGFNEFIGNFSLNITSQGDPLLYSGQLDSNSSVVDVIKEIKSNLTPIIINGTQIYGLKTQKVPSRSQLIAYQVVFREQTKLMIEFNVKKQLKEKLSNVGDYDNDMKERIRLFGQEFDTKFGLKGKGFNEKQITFAQSVLSEMLGSIGYFNGNLSVDSPGMTSPKTYGPLEMLSAVPSRPVFPRPFLWDEGFHNLLIQRWNSSLTLKIMN</sequence>
<dbReference type="InterPro" id="IPR004888">
    <property type="entry name" value="Glycoside_hydrolase_63"/>
</dbReference>
<dbReference type="PANTHER" id="PTHR10412">
    <property type="entry name" value="MANNOSYL-OLIGOSACCHARIDE GLUCOSIDASE"/>
    <property type="match status" value="1"/>
</dbReference>
<evidence type="ECO:0000256" key="11">
    <source>
        <dbReference type="ARBA" id="ARBA00038888"/>
    </source>
</evidence>
<evidence type="ECO:0000256" key="12">
    <source>
        <dbReference type="RuleBase" id="RU368089"/>
    </source>
</evidence>
<evidence type="ECO:0000256" key="1">
    <source>
        <dbReference type="ARBA" id="ARBA00004648"/>
    </source>
</evidence>
<comment type="subcellular location">
    <subcellularLocation>
        <location evidence="1 12">Endoplasmic reticulum membrane</location>
        <topology evidence="1 12">Single-pass type II membrane protein</topology>
    </subcellularLocation>
</comment>
<dbReference type="EC" id="3.2.1.106" evidence="11 12"/>
<proteinExistence type="inferred from homology"/>
<keyword evidence="7" id="KW-1133">Transmembrane helix</keyword>
<comment type="similarity">
    <text evidence="2 12">Belongs to the glycosyl hydrolase 63 family.</text>
</comment>
<dbReference type="OrthoDB" id="6501259at2759"/>
<dbReference type="InterPro" id="IPR038518">
    <property type="entry name" value="Glyco_hydro_63N_sf"/>
</dbReference>
<feature type="domain" description="Glycosyl hydrolase family 63 N-terminal" evidence="14">
    <location>
        <begin position="146"/>
        <end position="303"/>
    </location>
</feature>
<evidence type="ECO:0000256" key="10">
    <source>
        <dbReference type="ARBA" id="ARBA00023295"/>
    </source>
</evidence>
<reference evidence="15" key="1">
    <citation type="submission" date="2020-11" db="EMBL/GenBank/DDBJ databases">
        <authorList>
            <person name="Tran Van P."/>
        </authorList>
    </citation>
    <scope>NUCLEOTIDE SEQUENCE</scope>
</reference>
<dbReference type="EMBL" id="OC938698">
    <property type="protein sequence ID" value="CAD7661493.1"/>
    <property type="molecule type" value="Genomic_DNA"/>
</dbReference>
<dbReference type="GO" id="GO:0005789">
    <property type="term" value="C:endoplasmic reticulum membrane"/>
    <property type="evidence" value="ECO:0007669"/>
    <property type="project" value="UniProtKB-SubCell"/>
</dbReference>
<feature type="domain" description="Glycosyl hydrolase family 63 C-terminal" evidence="13">
    <location>
        <begin position="1"/>
        <end position="113"/>
    </location>
</feature>
<dbReference type="InterPro" id="IPR031335">
    <property type="entry name" value="Glyco_hydro_63_C"/>
</dbReference>
<dbReference type="AlphaFoldDB" id="A0A7R9MLX1"/>
<dbReference type="SUPFAM" id="SSF48208">
    <property type="entry name" value="Six-hairpin glycosidases"/>
    <property type="match status" value="1"/>
</dbReference>
<keyword evidence="6" id="KW-0735">Signal-anchor</keyword>
<dbReference type="Proteomes" id="UP000728032">
    <property type="component" value="Unassembled WGS sequence"/>
</dbReference>
<evidence type="ECO:0000256" key="8">
    <source>
        <dbReference type="ARBA" id="ARBA00023136"/>
    </source>
</evidence>
<gene>
    <name evidence="15" type="ORF">ONB1V03_LOCUS18054</name>
</gene>
<keyword evidence="10 12" id="KW-0326">Glycosidase</keyword>
<evidence type="ECO:0000256" key="5">
    <source>
        <dbReference type="ARBA" id="ARBA00022824"/>
    </source>
</evidence>
<evidence type="ECO:0000313" key="15">
    <source>
        <dbReference type="EMBL" id="CAD7661493.1"/>
    </source>
</evidence>
<dbReference type="GO" id="GO:0009311">
    <property type="term" value="P:oligosaccharide metabolic process"/>
    <property type="evidence" value="ECO:0007669"/>
    <property type="project" value="UniProtKB-UniRule"/>
</dbReference>
<keyword evidence="8" id="KW-0472">Membrane</keyword>
<comment type="catalytic activity">
    <reaction evidence="12">
        <text>N(4)-(alpha-D-Glc-(1-&gt;2)-alpha-D-Glc-(1-&gt;3)-alpha-D-Glc-(1-&gt;3)-alpha-D-Man-(1-&gt;2)-alpha-D-Man-(1-&gt;2)-alpha-D-Man-(1-&gt;3)-[alpha-D-Man-(1-&gt;2)-alpha-D-Man-(1-&gt;3)-[alpha-D-Man-(1-&gt;2)-alpha-D-Man-(1-&gt;6)]-alpha-D-Man-(1-&gt;6)]-beta-D-Man-(1-&gt;4)-beta-D-GlcNAc-(1-&gt;4)-beta-D-GlcNAc)-L-asparaginyl-[protein] + H2O = N(4)-(alpha-D-Glc-(1-&gt;3)-alpha-D-Glc-(1-&gt;3)-alpha-D-Man-(1-&gt;2)-alpha-D-Man-(1-&gt;2)-alpha-D-Man-(1-&gt;3)-[alpha-D-Man-(1-&gt;2)-alpha-D-Man-(1-&gt;3)-[alpha-D-Man-(1-&gt;2)-alpha-D-Man-(1-&gt;6)]-alpha-D-Man-(1-&gt;6)]-beta-D-Man-(1-&gt;4)-beta-D-GlcNAc-(1-&gt;4)-beta-D-GlcNAc)-L-asparaginyl-[protein] + beta-D-glucose</text>
        <dbReference type="Rhea" id="RHEA:55988"/>
        <dbReference type="Rhea" id="RHEA-COMP:12806"/>
        <dbReference type="Rhea" id="RHEA-COMP:14355"/>
        <dbReference type="ChEBI" id="CHEBI:15377"/>
        <dbReference type="ChEBI" id="CHEBI:15903"/>
        <dbReference type="ChEBI" id="CHEBI:59082"/>
        <dbReference type="ChEBI" id="CHEBI:132537"/>
        <dbReference type="EC" id="3.2.1.106"/>
    </reaction>
</comment>
<keyword evidence="3" id="KW-0812">Transmembrane</keyword>
<dbReference type="EMBL" id="CAJPVJ010023873">
    <property type="protein sequence ID" value="CAG2178629.1"/>
    <property type="molecule type" value="Genomic_DNA"/>
</dbReference>
<protein>
    <recommendedName>
        <fullName evidence="11 12">Mannosyl-oligosaccharide glucosidase</fullName>
        <ecNumber evidence="11 12">3.2.1.106</ecNumber>
    </recommendedName>
</protein>
<dbReference type="InterPro" id="IPR012341">
    <property type="entry name" value="6hp_glycosidase-like_sf"/>
</dbReference>
<comment type="function">
    <text evidence="12">Cleaves the distal alpha 1,2-linked glucose residue from the Glc(3)Man(9)GlcNAc(2) oligosaccharide precursor.</text>
</comment>
<keyword evidence="16" id="KW-1185">Reference proteome</keyword>
<evidence type="ECO:0000313" key="16">
    <source>
        <dbReference type="Proteomes" id="UP000728032"/>
    </source>
</evidence>
<evidence type="ECO:0000256" key="3">
    <source>
        <dbReference type="ARBA" id="ARBA00022692"/>
    </source>
</evidence>
<keyword evidence="9" id="KW-0325">Glycoprotein</keyword>
<dbReference type="Pfam" id="PF16923">
    <property type="entry name" value="Glyco_hydro_63N"/>
    <property type="match status" value="1"/>
</dbReference>